<evidence type="ECO:0000256" key="4">
    <source>
        <dbReference type="RuleBase" id="RU003357"/>
    </source>
</evidence>
<dbReference type="Pfam" id="PF07715">
    <property type="entry name" value="Plug"/>
    <property type="match status" value="1"/>
</dbReference>
<dbReference type="InterPro" id="IPR012910">
    <property type="entry name" value="Plug_dom"/>
</dbReference>
<reference evidence="8" key="1">
    <citation type="submission" date="2021-04" db="EMBL/GenBank/DDBJ databases">
        <authorList>
            <person name="Pira H."/>
            <person name="Risdian C."/>
            <person name="Wink J."/>
        </authorList>
    </citation>
    <scope>NUCLEOTIDE SEQUENCE</scope>
    <source>
        <strain evidence="8">WH158</strain>
    </source>
</reference>
<name>A0A9X1F2E3_9SPHN</name>
<keyword evidence="2 4" id="KW-0798">TonB box</keyword>
<dbReference type="PROSITE" id="PS52016">
    <property type="entry name" value="TONB_DEPENDENT_REC_3"/>
    <property type="match status" value="1"/>
</dbReference>
<dbReference type="Proteomes" id="UP001138681">
    <property type="component" value="Unassembled WGS sequence"/>
</dbReference>
<dbReference type="PROSITE" id="PS51257">
    <property type="entry name" value="PROKAR_LIPOPROTEIN"/>
    <property type="match status" value="1"/>
</dbReference>
<feature type="signal peptide" evidence="5">
    <location>
        <begin position="1"/>
        <end position="24"/>
    </location>
</feature>
<proteinExistence type="inferred from homology"/>
<keyword evidence="5" id="KW-0732">Signal</keyword>
<dbReference type="GO" id="GO:0006811">
    <property type="term" value="P:monoatomic ion transport"/>
    <property type="evidence" value="ECO:0007669"/>
    <property type="project" value="UniProtKB-KW"/>
</dbReference>
<protein>
    <submittedName>
        <fullName evidence="8">TonB-dependent receptor</fullName>
    </submittedName>
</protein>
<feature type="chain" id="PRO_5040776004" evidence="5">
    <location>
        <begin position="25"/>
        <end position="844"/>
    </location>
</feature>
<evidence type="ECO:0000259" key="7">
    <source>
        <dbReference type="Pfam" id="PF07715"/>
    </source>
</evidence>
<keyword evidence="3" id="KW-0812">Transmembrane</keyword>
<keyword evidence="3" id="KW-0813">Transport</keyword>
<keyword evidence="1" id="KW-0406">Ion transport</keyword>
<comment type="caution">
    <text evidence="8">The sequence shown here is derived from an EMBL/GenBank/DDBJ whole genome shotgun (WGS) entry which is preliminary data.</text>
</comment>
<dbReference type="RefSeq" id="WP_218404294.1">
    <property type="nucleotide sequence ID" value="NZ_JAGSPC010000001.1"/>
</dbReference>
<feature type="domain" description="TonB-dependent receptor-like beta-barrel" evidence="6">
    <location>
        <begin position="327"/>
        <end position="807"/>
    </location>
</feature>
<dbReference type="GO" id="GO:0009279">
    <property type="term" value="C:cell outer membrane"/>
    <property type="evidence" value="ECO:0007669"/>
    <property type="project" value="UniProtKB-SubCell"/>
</dbReference>
<sequence>MTRKFAAYAAGLMACSSFTAPVFAQDGDQLEAPEQDDSVIIVTATRRAQDVQDIPIAVTAVTPEQLDKQGVVNVQNITQVSPSFSTSNAQVASGSVVLRIRGVGTTSNNIGFESAVGIFVDGAYQSRPGIALSEFVDIERVEVLRGPQGTLFGRNTSAGALNITTRGPDVTEFGGFANATYGNFDLINVQGAINAPIIEDTLAVRLTGAYRSRDGFVDVVDGTGTKIGESNTIDQFLVRGQIGFESDSGITVRLIGDYSESENQCCAAVELLGDAGLETTLVGLGAPSRGGMAAPSVTFNPFDQPGAEQVLDNRTATANRLPLAETEQWGVTGEINIPLGENADLIYIGSYRDFSSSENYDSDFSALEVFDVDRLDTNITTMTHELRIQGEAFGGSLEWLVGGYYSDEEIQSSTDFSLGSDYDLLIGGLFGGLLGPAPLTLLTDLINDPGTPGNGISPTGTTSTNVYSQESESFSVFTHNTLEIADGLKVTVGLRYSDESKTGGFTQAASNNPTCLTLLSGVGTIAATVGPDLVPNVLGTGCFAFTAPAIGSDAIAFPLPRPFSVPFSDEELIYTGKLSYEFEAPVSVYASFTHGYKSGGINLDITANSGGADPTFNSEEVDAYELGVKAKFLDDAVTMNVAVFHEEFTDFQVLEFTGAQFTTFNVGRALSSGFEIESVIRPDRNLTLNAGLSYTNARYPDDCDGGLTSQNVLALCGNTLTNAPEIVAIMGANYERDLGNYLTGFITAQARIEDDRRTSTQAVNPADLAARTLVPFDIQDSNTKVNVRAGIGAQDKSWTLEVWGNNITDEVTRGVTFNTVLRGSSRSAFAQQPATYGVTLRTEF</sequence>
<dbReference type="InterPro" id="IPR000531">
    <property type="entry name" value="Beta-barrel_TonB"/>
</dbReference>
<feature type="domain" description="TonB-dependent receptor plug" evidence="7">
    <location>
        <begin position="51"/>
        <end position="160"/>
    </location>
</feature>
<dbReference type="EMBL" id="JAGSPC010000001">
    <property type="protein sequence ID" value="MBV7259047.1"/>
    <property type="molecule type" value="Genomic_DNA"/>
</dbReference>
<evidence type="ECO:0000256" key="3">
    <source>
        <dbReference type="PROSITE-ProRule" id="PRU01360"/>
    </source>
</evidence>
<dbReference type="AlphaFoldDB" id="A0A9X1F2E3"/>
<evidence type="ECO:0000256" key="1">
    <source>
        <dbReference type="ARBA" id="ARBA00023065"/>
    </source>
</evidence>
<dbReference type="Pfam" id="PF00593">
    <property type="entry name" value="TonB_dep_Rec_b-barrel"/>
    <property type="match status" value="1"/>
</dbReference>
<keyword evidence="3" id="KW-0998">Cell outer membrane</keyword>
<evidence type="ECO:0000259" key="6">
    <source>
        <dbReference type="Pfam" id="PF00593"/>
    </source>
</evidence>
<dbReference type="PANTHER" id="PTHR32552:SF81">
    <property type="entry name" value="TONB-DEPENDENT OUTER MEMBRANE RECEPTOR"/>
    <property type="match status" value="1"/>
</dbReference>
<keyword evidence="3" id="KW-1134">Transmembrane beta strand</keyword>
<evidence type="ECO:0000313" key="9">
    <source>
        <dbReference type="Proteomes" id="UP001138681"/>
    </source>
</evidence>
<keyword evidence="9" id="KW-1185">Reference proteome</keyword>
<evidence type="ECO:0000256" key="5">
    <source>
        <dbReference type="SAM" id="SignalP"/>
    </source>
</evidence>
<dbReference type="PANTHER" id="PTHR32552">
    <property type="entry name" value="FERRICHROME IRON RECEPTOR-RELATED"/>
    <property type="match status" value="1"/>
</dbReference>
<keyword evidence="8" id="KW-0675">Receptor</keyword>
<keyword evidence="3 4" id="KW-0472">Membrane</keyword>
<comment type="subcellular location">
    <subcellularLocation>
        <location evidence="3">Cell outer membrane</location>
        <topology evidence="3">Multi-pass membrane protein</topology>
    </subcellularLocation>
</comment>
<comment type="similarity">
    <text evidence="3 4">Belongs to the TonB-dependent receptor family.</text>
</comment>
<gene>
    <name evidence="8" type="ORF">KCG46_05580</name>
</gene>
<dbReference type="InterPro" id="IPR039426">
    <property type="entry name" value="TonB-dep_rcpt-like"/>
</dbReference>
<evidence type="ECO:0000313" key="8">
    <source>
        <dbReference type="EMBL" id="MBV7259047.1"/>
    </source>
</evidence>
<organism evidence="8 9">
    <name type="scientific">Erythrobacter crassostreae</name>
    <dbReference type="NCBI Taxonomy" id="2828328"/>
    <lineage>
        <taxon>Bacteria</taxon>
        <taxon>Pseudomonadati</taxon>
        <taxon>Pseudomonadota</taxon>
        <taxon>Alphaproteobacteria</taxon>
        <taxon>Sphingomonadales</taxon>
        <taxon>Erythrobacteraceae</taxon>
        <taxon>Erythrobacter/Porphyrobacter group</taxon>
        <taxon>Erythrobacter</taxon>
    </lineage>
</organism>
<accession>A0A9X1F2E3</accession>
<evidence type="ECO:0000256" key="2">
    <source>
        <dbReference type="ARBA" id="ARBA00023077"/>
    </source>
</evidence>